<dbReference type="InterPro" id="IPR019787">
    <property type="entry name" value="Znf_PHD-finger"/>
</dbReference>
<dbReference type="CDD" id="cd15533">
    <property type="entry name" value="PHD1_PHF12"/>
    <property type="match status" value="1"/>
</dbReference>
<feature type="compositionally biased region" description="Basic and acidic residues" evidence="5">
    <location>
        <begin position="27"/>
        <end position="39"/>
    </location>
</feature>
<dbReference type="InterPro" id="IPR011011">
    <property type="entry name" value="Znf_FYVE_PHD"/>
</dbReference>
<evidence type="ECO:0000313" key="9">
    <source>
        <dbReference type="Proteomes" id="UP001353858"/>
    </source>
</evidence>
<dbReference type="AlphaFoldDB" id="A0AAN7P6B7"/>
<protein>
    <recommendedName>
        <fullName evidence="10">PHD finger protein 12</fullName>
    </recommendedName>
</protein>
<dbReference type="InterPro" id="IPR000253">
    <property type="entry name" value="FHA_dom"/>
</dbReference>
<dbReference type="GO" id="GO:0070822">
    <property type="term" value="C:Sin3-type complex"/>
    <property type="evidence" value="ECO:0007669"/>
    <property type="project" value="TreeGrafter"/>
</dbReference>
<evidence type="ECO:0000313" key="8">
    <source>
        <dbReference type="EMBL" id="KAK4877767.1"/>
    </source>
</evidence>
<dbReference type="InterPro" id="IPR031966">
    <property type="entry name" value="PHF12_MRG-bd"/>
</dbReference>
<sequence>MSKTETNTDTTGSLMEQIQLLIAPPESDDKKTKKPDHPYFRKPGRGHNHDSCDACGEGGDLICCDKCPSSFHLLCYDPPLEEKDIPMGEWLCHACKYSNDKTIKPRTRSKRTMSTPETSTKISLKKSKLNPLETLIEAAHTLNPKQFELPRSMSLPSLFPGTDKIEKFTMSKRNIKPVKTVAKLFPSGKCFECRKTCRVAPLIACDYCPLLYHLDCLDPPLSSPPSGRWLCPSHVEHFLDCKLLTSVSATERVKLWDKFTGPVDQDAIKIEFFRKVHRKNPPFRIKVKLPPRCKVSIPPMVKYHYKNPVELVPCLRDLQRYNTALNRRYDIDYINNDDPATEQSKANGDTLREQEGAWWKHKKILNNELVNGAITSESGFSSINEEVSQQLTQLDDRLLKLLAYQRIQELLSQSDAGNCISKFFDAPLPSELLTADDIERISRVFSSPKKENIKPTSNLRARAMLCPVVSKHFYNIRTSQVAPTDVRHDGSFLGHRPTVSARFPEAVAMRYRILSIGKGAANDVRLDSFGHCNYISPKHAVIFYDEITQKYELLNYSCFGTFVNNVLYSNDETNKYIKPEEKKCLEEQVRAIVNKKRENRTTTNKDSKSVPNDYIDHGECLCLPGTFEMTTAGWEGAAIIHHGALLRFGCISFVFSIVDCASL</sequence>
<dbReference type="Proteomes" id="UP001353858">
    <property type="component" value="Unassembled WGS sequence"/>
</dbReference>
<dbReference type="CDD" id="cd15534">
    <property type="entry name" value="PHD2_PHF12_Rco1"/>
    <property type="match status" value="1"/>
</dbReference>
<dbReference type="InterPro" id="IPR013083">
    <property type="entry name" value="Znf_RING/FYVE/PHD"/>
</dbReference>
<feature type="domain" description="FHA" evidence="6">
    <location>
        <begin position="514"/>
        <end position="568"/>
    </location>
</feature>
<evidence type="ECO:0000256" key="5">
    <source>
        <dbReference type="SAM" id="MobiDB-lite"/>
    </source>
</evidence>
<dbReference type="InterPro" id="IPR001965">
    <property type="entry name" value="Znf_PHD"/>
</dbReference>
<dbReference type="SUPFAM" id="SSF49879">
    <property type="entry name" value="SMAD/FHA domain"/>
    <property type="match status" value="1"/>
</dbReference>
<dbReference type="SUPFAM" id="SSF57903">
    <property type="entry name" value="FYVE/PHD zinc finger"/>
    <property type="match status" value="2"/>
</dbReference>
<dbReference type="InterPro" id="IPR008984">
    <property type="entry name" value="SMAD_FHA_dom_sf"/>
</dbReference>
<dbReference type="FunFam" id="3.30.40.10:FF:000164">
    <property type="entry name" value="PHD finger protein 12"/>
    <property type="match status" value="1"/>
</dbReference>
<name>A0AAN7P6B7_9COLE</name>
<comment type="caution">
    <text evidence="8">The sequence shown here is derived from an EMBL/GenBank/DDBJ whole genome shotgun (WGS) entry which is preliminary data.</text>
</comment>
<dbReference type="Pfam" id="PF00498">
    <property type="entry name" value="FHA"/>
    <property type="match status" value="1"/>
</dbReference>
<dbReference type="GO" id="GO:0008270">
    <property type="term" value="F:zinc ion binding"/>
    <property type="evidence" value="ECO:0007669"/>
    <property type="project" value="UniProtKB-KW"/>
</dbReference>
<dbReference type="GO" id="GO:0000122">
    <property type="term" value="P:negative regulation of transcription by RNA polymerase II"/>
    <property type="evidence" value="ECO:0007669"/>
    <property type="project" value="TreeGrafter"/>
</dbReference>
<dbReference type="Gene3D" id="2.60.200.20">
    <property type="match status" value="1"/>
</dbReference>
<dbReference type="EMBL" id="JARPUR010000004">
    <property type="protein sequence ID" value="KAK4877767.1"/>
    <property type="molecule type" value="Genomic_DNA"/>
</dbReference>
<evidence type="ECO:0000256" key="2">
    <source>
        <dbReference type="ARBA" id="ARBA00022771"/>
    </source>
</evidence>
<evidence type="ECO:0000256" key="1">
    <source>
        <dbReference type="ARBA" id="ARBA00022723"/>
    </source>
</evidence>
<feature type="region of interest" description="Disordered" evidence="5">
    <location>
        <begin position="20"/>
        <end position="42"/>
    </location>
</feature>
<feature type="domain" description="PHD-type" evidence="7">
    <location>
        <begin position="49"/>
        <end position="98"/>
    </location>
</feature>
<evidence type="ECO:0000259" key="6">
    <source>
        <dbReference type="PROSITE" id="PS50006"/>
    </source>
</evidence>
<reference evidence="9" key="1">
    <citation type="submission" date="2023-01" db="EMBL/GenBank/DDBJ databases">
        <title>Key to firefly adult light organ development and bioluminescence: homeobox transcription factors regulate luciferase expression and transportation to peroxisome.</title>
        <authorList>
            <person name="Fu X."/>
        </authorList>
    </citation>
    <scope>NUCLEOTIDE SEQUENCE [LARGE SCALE GENOMIC DNA]</scope>
</reference>
<dbReference type="Gene3D" id="3.30.40.10">
    <property type="entry name" value="Zinc/RING finger domain, C3HC4 (zinc finger)"/>
    <property type="match status" value="2"/>
</dbReference>
<keyword evidence="2 4" id="KW-0863">Zinc-finger</keyword>
<keyword evidence="1" id="KW-0479">Metal-binding</keyword>
<evidence type="ECO:0000259" key="7">
    <source>
        <dbReference type="PROSITE" id="PS50016"/>
    </source>
</evidence>
<dbReference type="PANTHER" id="PTHR46309">
    <property type="entry name" value="PHD FINGER PROTEIN 12"/>
    <property type="match status" value="1"/>
</dbReference>
<dbReference type="Pfam" id="PF00628">
    <property type="entry name" value="PHD"/>
    <property type="match status" value="2"/>
</dbReference>
<proteinExistence type="predicted"/>
<evidence type="ECO:0000256" key="4">
    <source>
        <dbReference type="PROSITE-ProRule" id="PRU00146"/>
    </source>
</evidence>
<dbReference type="PROSITE" id="PS50006">
    <property type="entry name" value="FHA_DOMAIN"/>
    <property type="match status" value="1"/>
</dbReference>
<gene>
    <name evidence="8" type="ORF">RN001_010273</name>
</gene>
<dbReference type="SMART" id="SM00249">
    <property type="entry name" value="PHD"/>
    <property type="match status" value="2"/>
</dbReference>
<keyword evidence="3" id="KW-0862">Zinc</keyword>
<keyword evidence="9" id="KW-1185">Reference proteome</keyword>
<dbReference type="PROSITE" id="PS50016">
    <property type="entry name" value="ZF_PHD_2"/>
    <property type="match status" value="1"/>
</dbReference>
<accession>A0AAN7P6B7</accession>
<dbReference type="InterPro" id="IPR042163">
    <property type="entry name" value="PHF12"/>
</dbReference>
<dbReference type="PROSITE" id="PS01359">
    <property type="entry name" value="ZF_PHD_1"/>
    <property type="match status" value="1"/>
</dbReference>
<dbReference type="Pfam" id="PF16737">
    <property type="entry name" value="PHF12_MRG_bd"/>
    <property type="match status" value="1"/>
</dbReference>
<organism evidence="8 9">
    <name type="scientific">Aquatica leii</name>
    <dbReference type="NCBI Taxonomy" id="1421715"/>
    <lineage>
        <taxon>Eukaryota</taxon>
        <taxon>Metazoa</taxon>
        <taxon>Ecdysozoa</taxon>
        <taxon>Arthropoda</taxon>
        <taxon>Hexapoda</taxon>
        <taxon>Insecta</taxon>
        <taxon>Pterygota</taxon>
        <taxon>Neoptera</taxon>
        <taxon>Endopterygota</taxon>
        <taxon>Coleoptera</taxon>
        <taxon>Polyphaga</taxon>
        <taxon>Elateriformia</taxon>
        <taxon>Elateroidea</taxon>
        <taxon>Lampyridae</taxon>
        <taxon>Luciolinae</taxon>
        <taxon>Aquatica</taxon>
    </lineage>
</organism>
<dbReference type="InterPro" id="IPR019786">
    <property type="entry name" value="Zinc_finger_PHD-type_CS"/>
</dbReference>
<evidence type="ECO:0008006" key="10">
    <source>
        <dbReference type="Google" id="ProtNLM"/>
    </source>
</evidence>
<evidence type="ECO:0000256" key="3">
    <source>
        <dbReference type="ARBA" id="ARBA00022833"/>
    </source>
</evidence>
<dbReference type="GO" id="GO:0003714">
    <property type="term" value="F:transcription corepressor activity"/>
    <property type="evidence" value="ECO:0007669"/>
    <property type="project" value="InterPro"/>
</dbReference>
<dbReference type="PANTHER" id="PTHR46309:SF1">
    <property type="entry name" value="PHD FINGER PROTEIN 12"/>
    <property type="match status" value="1"/>
</dbReference>
<dbReference type="Gene3D" id="6.10.20.60">
    <property type="entry name" value="PHD finger protein 12"/>
    <property type="match status" value="1"/>
</dbReference>
<dbReference type="InterPro" id="IPR038098">
    <property type="entry name" value="PHF12_MRG-bd_sf"/>
</dbReference>